<evidence type="ECO:0000256" key="1">
    <source>
        <dbReference type="ARBA" id="ARBA00004202"/>
    </source>
</evidence>
<name>A0A150LEH1_9BACI</name>
<dbReference type="SUPFAM" id="SSF52540">
    <property type="entry name" value="P-loop containing nucleoside triphosphate hydrolases"/>
    <property type="match status" value="1"/>
</dbReference>
<dbReference type="KEGG" id="hspo:JGZ69_09785"/>
<dbReference type="STRING" id="46224.B4102_2303"/>
<evidence type="ECO:0000256" key="7">
    <source>
        <dbReference type="ARBA" id="ARBA00023136"/>
    </source>
</evidence>
<comment type="subcellular location">
    <subcellularLocation>
        <location evidence="1">Cell membrane</location>
        <topology evidence="1">Peripheral membrane protein</topology>
    </subcellularLocation>
</comment>
<dbReference type="InterPro" id="IPR003593">
    <property type="entry name" value="AAA+_ATPase"/>
</dbReference>
<sequence>MGNLLEVKDLHVSFGTYAGEVQAVRGVSFEVKQGEAIAIVGESGCGKSVTAKSIMKLLSTPPAKYKSGSILFNGQDLIPKNEREMQRIRGNDISMIFQDPMTSLNPTSKVGSQIMEAVLQHNKVSRKEAWTVAKEMLELVGIPQPEKRLDQYPHEFSGGMRQRAMIAMALACRPKLLIADEPTTALDVTIQAQILELMKGLQQKTETSIILITHDLGVVAEMCDRVIVMYAGKVVETGTVEEIFEKPQHPYTKGLLKSVPRLDMNKNEPLAPIIGTPPDLLEPPKGCSFYARCESAMRICKDYSPELEEVAKGQTAACWLHHPLVSMKKASGK</sequence>
<keyword evidence="6 10" id="KW-0067">ATP-binding</keyword>
<dbReference type="Pfam" id="PF08352">
    <property type="entry name" value="oligo_HPY"/>
    <property type="match status" value="1"/>
</dbReference>
<proteinExistence type="inferred from homology"/>
<dbReference type="InterPro" id="IPR017871">
    <property type="entry name" value="ABC_transporter-like_CS"/>
</dbReference>
<evidence type="ECO:0000313" key="11">
    <source>
        <dbReference type="Proteomes" id="UP000075666"/>
    </source>
</evidence>
<keyword evidence="4" id="KW-1003">Cell membrane</keyword>
<accession>A0A150LEH1</accession>
<evidence type="ECO:0000256" key="6">
    <source>
        <dbReference type="ARBA" id="ARBA00022840"/>
    </source>
</evidence>
<dbReference type="InterPro" id="IPR050388">
    <property type="entry name" value="ABC_Ni/Peptide_Import"/>
</dbReference>
<dbReference type="GO" id="GO:0015833">
    <property type="term" value="P:peptide transport"/>
    <property type="evidence" value="ECO:0007669"/>
    <property type="project" value="InterPro"/>
</dbReference>
<dbReference type="Proteomes" id="UP000075666">
    <property type="component" value="Unassembled WGS sequence"/>
</dbReference>
<keyword evidence="3" id="KW-0813">Transport</keyword>
<evidence type="ECO:0000259" key="8">
    <source>
        <dbReference type="PROSITE" id="PS50893"/>
    </source>
</evidence>
<dbReference type="Pfam" id="PF00005">
    <property type="entry name" value="ABC_tran"/>
    <property type="match status" value="1"/>
</dbReference>
<dbReference type="EMBL" id="CP066701">
    <property type="protein sequence ID" value="QQX27020.1"/>
    <property type="molecule type" value="Genomic_DNA"/>
</dbReference>
<dbReference type="InterPro" id="IPR027417">
    <property type="entry name" value="P-loop_NTPase"/>
</dbReference>
<dbReference type="NCBIfam" id="TIGR01727">
    <property type="entry name" value="oligo_HPY"/>
    <property type="match status" value="1"/>
</dbReference>
<dbReference type="Gene3D" id="3.40.50.300">
    <property type="entry name" value="P-loop containing nucleotide triphosphate hydrolases"/>
    <property type="match status" value="1"/>
</dbReference>
<feature type="domain" description="ABC transporter" evidence="8">
    <location>
        <begin position="5"/>
        <end position="256"/>
    </location>
</feature>
<dbReference type="FunFam" id="3.40.50.300:FF:000016">
    <property type="entry name" value="Oligopeptide ABC transporter ATP-binding component"/>
    <property type="match status" value="1"/>
</dbReference>
<dbReference type="PANTHER" id="PTHR43297">
    <property type="entry name" value="OLIGOPEPTIDE TRANSPORT ATP-BINDING PROTEIN APPD"/>
    <property type="match status" value="1"/>
</dbReference>
<dbReference type="InterPro" id="IPR013563">
    <property type="entry name" value="Oligopep_ABC_C"/>
</dbReference>
<dbReference type="GO" id="GO:0005524">
    <property type="term" value="F:ATP binding"/>
    <property type="evidence" value="ECO:0007669"/>
    <property type="project" value="UniProtKB-KW"/>
</dbReference>
<evidence type="ECO:0000256" key="3">
    <source>
        <dbReference type="ARBA" id="ARBA00022448"/>
    </source>
</evidence>
<keyword evidence="5" id="KW-0547">Nucleotide-binding</keyword>
<evidence type="ECO:0000313" key="9">
    <source>
        <dbReference type="EMBL" id="KYD10664.1"/>
    </source>
</evidence>
<evidence type="ECO:0000313" key="12">
    <source>
        <dbReference type="Proteomes" id="UP000595512"/>
    </source>
</evidence>
<dbReference type="InterPro" id="IPR003439">
    <property type="entry name" value="ABC_transporter-like_ATP-bd"/>
</dbReference>
<dbReference type="GO" id="GO:0016887">
    <property type="term" value="F:ATP hydrolysis activity"/>
    <property type="evidence" value="ECO:0007669"/>
    <property type="project" value="InterPro"/>
</dbReference>
<dbReference type="Proteomes" id="UP000595512">
    <property type="component" value="Chromosome"/>
</dbReference>
<gene>
    <name evidence="9" type="ORF">B4102_2303</name>
    <name evidence="10" type="ORF">JGZ69_09785</name>
</gene>
<dbReference type="CDD" id="cd03257">
    <property type="entry name" value="ABC_NikE_OppD_transporters"/>
    <property type="match status" value="1"/>
</dbReference>
<dbReference type="GO" id="GO:0005886">
    <property type="term" value="C:plasma membrane"/>
    <property type="evidence" value="ECO:0007669"/>
    <property type="project" value="UniProtKB-SubCell"/>
</dbReference>
<organism evidence="9 11">
    <name type="scientific">Heyndrickxia sporothermodurans</name>
    <dbReference type="NCBI Taxonomy" id="46224"/>
    <lineage>
        <taxon>Bacteria</taxon>
        <taxon>Bacillati</taxon>
        <taxon>Bacillota</taxon>
        <taxon>Bacilli</taxon>
        <taxon>Bacillales</taxon>
        <taxon>Bacillaceae</taxon>
        <taxon>Heyndrickxia</taxon>
    </lineage>
</organism>
<reference evidence="10 12" key="2">
    <citation type="submission" date="2020-12" db="EMBL/GenBank/DDBJ databases">
        <title>Taxonomic evaluation of the Bacillus sporothermodurans group of bacteria based on whole genome sequences.</title>
        <authorList>
            <person name="Fiedler G."/>
            <person name="Herbstmann A.-D."/>
            <person name="Doll E."/>
            <person name="Wenning M."/>
            <person name="Brinks E."/>
            <person name="Kabisch J."/>
            <person name="Breitenwieser F."/>
            <person name="Lappann M."/>
            <person name="Boehnlein C."/>
            <person name="Franz C."/>
        </authorList>
    </citation>
    <scope>NUCLEOTIDE SEQUENCE [LARGE SCALE GENOMIC DNA]</scope>
    <source>
        <strain evidence="10 12">DSM 10599</strain>
    </source>
</reference>
<keyword evidence="7" id="KW-0472">Membrane</keyword>
<dbReference type="PANTHER" id="PTHR43297:SF2">
    <property type="entry name" value="DIPEPTIDE TRANSPORT ATP-BINDING PROTEIN DPPD"/>
    <property type="match status" value="1"/>
</dbReference>
<dbReference type="RefSeq" id="WP_066227529.1">
    <property type="nucleotide sequence ID" value="NZ_CP066701.1"/>
</dbReference>
<dbReference type="AlphaFoldDB" id="A0A150LEH1"/>
<dbReference type="PROSITE" id="PS00211">
    <property type="entry name" value="ABC_TRANSPORTER_1"/>
    <property type="match status" value="1"/>
</dbReference>
<dbReference type="PATRIC" id="fig|46224.3.peg.886"/>
<evidence type="ECO:0000256" key="5">
    <source>
        <dbReference type="ARBA" id="ARBA00022741"/>
    </source>
</evidence>
<reference evidence="9 11" key="1">
    <citation type="submission" date="2016-01" db="EMBL/GenBank/DDBJ databases">
        <title>Genome Sequences of Twelve Sporeforming Bacillus Species Isolated from Foods.</title>
        <authorList>
            <person name="Berendsen E.M."/>
            <person name="Wells-Bennik M.H."/>
            <person name="Krawcyk A.O."/>
            <person name="De Jong A."/>
            <person name="Holsappel S."/>
            <person name="Eijlander R.T."/>
            <person name="Kuipers O.P."/>
        </authorList>
    </citation>
    <scope>NUCLEOTIDE SEQUENCE [LARGE SCALE GENOMIC DNA]</scope>
    <source>
        <strain evidence="9 11">B4102</strain>
    </source>
</reference>
<dbReference type="EMBL" id="LQYN01000012">
    <property type="protein sequence ID" value="KYD10664.1"/>
    <property type="molecule type" value="Genomic_DNA"/>
</dbReference>
<evidence type="ECO:0000256" key="4">
    <source>
        <dbReference type="ARBA" id="ARBA00022475"/>
    </source>
</evidence>
<keyword evidence="11" id="KW-1185">Reference proteome</keyword>
<protein>
    <submittedName>
        <fullName evidence="10">ABC transporter ATP-binding protein</fullName>
    </submittedName>
</protein>
<evidence type="ECO:0000256" key="2">
    <source>
        <dbReference type="ARBA" id="ARBA00005417"/>
    </source>
</evidence>
<dbReference type="PROSITE" id="PS50893">
    <property type="entry name" value="ABC_TRANSPORTER_2"/>
    <property type="match status" value="1"/>
</dbReference>
<dbReference type="SMART" id="SM00382">
    <property type="entry name" value="AAA"/>
    <property type="match status" value="1"/>
</dbReference>
<comment type="similarity">
    <text evidence="2">Belongs to the ABC transporter superfamily.</text>
</comment>
<evidence type="ECO:0000313" key="10">
    <source>
        <dbReference type="EMBL" id="QQX27020.1"/>
    </source>
</evidence>
<dbReference type="OrthoDB" id="9802264at2"/>